<sequence>MDIGRFVVCGEALIDLLPAGGTPDAWFSTTWQATSAGGPMTTAIALRLLDQRASYLGRLSRDAFGQQLRQHLVENWVDLDLAVSTPEPTSLAVVSLDEQGRASYTFHFHDTANFAWRPEELPALEPTDWLHTGTLAAVVEPGASVLLDWARGLPGGISVDVNVRSSLIDDPAEYWRRIRPWLQIVGERARAGAGGMVKASDDDIRFLARGSGAAGDPEELMRGWVAEFGLDLGLLTLGPDGAVAVSASDAVRVPGRKVELVDTISAGDTFMAGFLSAHAADPDDLTGALERAVAASALVVTRVGAQPPTLAEVLEFQRAGA</sequence>
<keyword evidence="5" id="KW-0067">ATP-binding</keyword>
<evidence type="ECO:0000313" key="7">
    <source>
        <dbReference type="EMBL" id="NYI70018.1"/>
    </source>
</evidence>
<accession>A0A7Z0D713</accession>
<keyword evidence="2 7" id="KW-0808">Transferase</keyword>
<dbReference type="PANTHER" id="PTHR43085:SF1">
    <property type="entry name" value="PSEUDOURIDINE KINASE-RELATED"/>
    <property type="match status" value="1"/>
</dbReference>
<dbReference type="InterPro" id="IPR029056">
    <property type="entry name" value="Ribokinase-like"/>
</dbReference>
<dbReference type="RefSeq" id="WP_179444016.1">
    <property type="nucleotide sequence ID" value="NZ_JACBZS010000001.1"/>
</dbReference>
<dbReference type="EC" id="2.7.1.4" evidence="7"/>
<name>A0A7Z0D713_9ACTN</name>
<evidence type="ECO:0000256" key="3">
    <source>
        <dbReference type="ARBA" id="ARBA00022741"/>
    </source>
</evidence>
<dbReference type="PROSITE" id="PS00584">
    <property type="entry name" value="PFKB_KINASES_2"/>
    <property type="match status" value="1"/>
</dbReference>
<keyword evidence="8" id="KW-1185">Reference proteome</keyword>
<dbReference type="EMBL" id="JACBZS010000001">
    <property type="protein sequence ID" value="NYI70018.1"/>
    <property type="molecule type" value="Genomic_DNA"/>
</dbReference>
<evidence type="ECO:0000313" key="8">
    <source>
        <dbReference type="Proteomes" id="UP000527616"/>
    </source>
</evidence>
<dbReference type="PANTHER" id="PTHR43085">
    <property type="entry name" value="HEXOKINASE FAMILY MEMBER"/>
    <property type="match status" value="1"/>
</dbReference>
<evidence type="ECO:0000256" key="4">
    <source>
        <dbReference type="ARBA" id="ARBA00022777"/>
    </source>
</evidence>
<gene>
    <name evidence="7" type="ORF">GGQ54_000578</name>
</gene>
<evidence type="ECO:0000256" key="5">
    <source>
        <dbReference type="ARBA" id="ARBA00022840"/>
    </source>
</evidence>
<dbReference type="InterPro" id="IPR011611">
    <property type="entry name" value="PfkB_dom"/>
</dbReference>
<comment type="caution">
    <text evidence="7">The sequence shown here is derived from an EMBL/GenBank/DDBJ whole genome shotgun (WGS) entry which is preliminary data.</text>
</comment>
<dbReference type="InterPro" id="IPR050306">
    <property type="entry name" value="PfkB_Carbo_kinase"/>
</dbReference>
<dbReference type="SUPFAM" id="SSF53613">
    <property type="entry name" value="Ribokinase-like"/>
    <property type="match status" value="1"/>
</dbReference>
<dbReference type="GO" id="GO:0008865">
    <property type="term" value="F:fructokinase activity"/>
    <property type="evidence" value="ECO:0007669"/>
    <property type="project" value="UniProtKB-EC"/>
</dbReference>
<dbReference type="InterPro" id="IPR002173">
    <property type="entry name" value="Carboh/pur_kinase_PfkB_CS"/>
</dbReference>
<keyword evidence="3" id="KW-0547">Nucleotide-binding</keyword>
<dbReference type="Gene3D" id="3.40.1190.20">
    <property type="match status" value="1"/>
</dbReference>
<protein>
    <submittedName>
        <fullName evidence="7">Fructokinase</fullName>
        <ecNumber evidence="7">2.7.1.4</ecNumber>
    </submittedName>
</protein>
<dbReference type="GO" id="GO:0005524">
    <property type="term" value="F:ATP binding"/>
    <property type="evidence" value="ECO:0007669"/>
    <property type="project" value="UniProtKB-KW"/>
</dbReference>
<proteinExistence type="inferred from homology"/>
<dbReference type="Pfam" id="PF00294">
    <property type="entry name" value="PfkB"/>
    <property type="match status" value="1"/>
</dbReference>
<organism evidence="7 8">
    <name type="scientific">Naumannella cuiyingiana</name>
    <dbReference type="NCBI Taxonomy" id="1347891"/>
    <lineage>
        <taxon>Bacteria</taxon>
        <taxon>Bacillati</taxon>
        <taxon>Actinomycetota</taxon>
        <taxon>Actinomycetes</taxon>
        <taxon>Propionibacteriales</taxon>
        <taxon>Propionibacteriaceae</taxon>
        <taxon>Naumannella</taxon>
    </lineage>
</organism>
<evidence type="ECO:0000256" key="1">
    <source>
        <dbReference type="ARBA" id="ARBA00010688"/>
    </source>
</evidence>
<reference evidence="7 8" key="1">
    <citation type="submission" date="2020-07" db="EMBL/GenBank/DDBJ databases">
        <title>Sequencing the genomes of 1000 actinobacteria strains.</title>
        <authorList>
            <person name="Klenk H.-P."/>
        </authorList>
    </citation>
    <scope>NUCLEOTIDE SEQUENCE [LARGE SCALE GENOMIC DNA]</scope>
    <source>
        <strain evidence="7 8">DSM 103164</strain>
    </source>
</reference>
<feature type="domain" description="Carbohydrate kinase PfkB" evidence="6">
    <location>
        <begin position="8"/>
        <end position="308"/>
    </location>
</feature>
<dbReference type="AlphaFoldDB" id="A0A7Z0D713"/>
<comment type="similarity">
    <text evidence="1">Belongs to the carbohydrate kinase PfkB family.</text>
</comment>
<keyword evidence="4 7" id="KW-0418">Kinase</keyword>
<evidence type="ECO:0000256" key="2">
    <source>
        <dbReference type="ARBA" id="ARBA00022679"/>
    </source>
</evidence>
<dbReference type="Proteomes" id="UP000527616">
    <property type="component" value="Unassembled WGS sequence"/>
</dbReference>
<evidence type="ECO:0000259" key="6">
    <source>
        <dbReference type="Pfam" id="PF00294"/>
    </source>
</evidence>